<dbReference type="Pfam" id="PF14912">
    <property type="entry name" value="THEG"/>
    <property type="match status" value="2"/>
</dbReference>
<sequence length="268" mass="30504">MYMLFFICLSLISSFFPVQNSRIDVLSRPKPIPPGHIEDRRSVYWIDRPPPTVGPDGITKCRMNKHQLSLVKVKELHPEYQGDRPTSIWAVSLGALNAKHRPRLDVLARPKALPPDYQPKRPVYSIVPESAKRFEATQRLEQLCLPKMSRELKIKGDTEWDWGEWISEISPAAKKATATPRVETLAEAKRWHPEFLANRTVQWAVSDNAKTSIASIRLQQLSRPKSRGGNDDYDPYKVPRAALLAQASARISELSTPIARKVRQKKVV</sequence>
<proteinExistence type="predicted"/>
<accession>A0A6P4ZSH2</accession>
<feature type="chain" id="PRO_5028324784" evidence="2">
    <location>
        <begin position="21"/>
        <end position="268"/>
    </location>
</feature>
<dbReference type="OrthoDB" id="25466at2759"/>
<feature type="signal peptide" evidence="2">
    <location>
        <begin position="1"/>
        <end position="20"/>
    </location>
</feature>
<dbReference type="RefSeq" id="XP_019637059.1">
    <property type="nucleotide sequence ID" value="XM_019781500.1"/>
</dbReference>
<dbReference type="AlphaFoldDB" id="A0A6P4ZSH2"/>
<organism evidence="3 4">
    <name type="scientific">Branchiostoma belcheri</name>
    <name type="common">Amphioxus</name>
    <dbReference type="NCBI Taxonomy" id="7741"/>
    <lineage>
        <taxon>Eukaryota</taxon>
        <taxon>Metazoa</taxon>
        <taxon>Chordata</taxon>
        <taxon>Cephalochordata</taxon>
        <taxon>Leptocardii</taxon>
        <taxon>Amphioxiformes</taxon>
        <taxon>Branchiostomatidae</taxon>
        <taxon>Branchiostoma</taxon>
    </lineage>
</organism>
<keyword evidence="1" id="KW-0677">Repeat</keyword>
<dbReference type="InterPro" id="IPR006623">
    <property type="entry name" value="THEG"/>
</dbReference>
<dbReference type="GeneID" id="109479520"/>
<dbReference type="SMART" id="SM00705">
    <property type="entry name" value="THEG"/>
    <property type="match status" value="5"/>
</dbReference>
<dbReference type="KEGG" id="bbel:109479520"/>
<dbReference type="Proteomes" id="UP000515135">
    <property type="component" value="Unplaced"/>
</dbReference>
<evidence type="ECO:0000256" key="2">
    <source>
        <dbReference type="SAM" id="SignalP"/>
    </source>
</evidence>
<evidence type="ECO:0000313" key="4">
    <source>
        <dbReference type="RefSeq" id="XP_019637059.1"/>
    </source>
</evidence>
<evidence type="ECO:0000313" key="3">
    <source>
        <dbReference type="Proteomes" id="UP000515135"/>
    </source>
</evidence>
<evidence type="ECO:0000256" key="1">
    <source>
        <dbReference type="ARBA" id="ARBA00022737"/>
    </source>
</evidence>
<dbReference type="PANTHER" id="PTHR15901:SF16">
    <property type="entry name" value="TESTICULAR HAPLOID EXPRESSED GENE PROTEIN"/>
    <property type="match status" value="1"/>
</dbReference>
<name>A0A6P4ZSH2_BRABE</name>
<dbReference type="PANTHER" id="PTHR15901">
    <property type="entry name" value="TESTICULAR HAPLOID EXPRESSED GENE PROTEIN"/>
    <property type="match status" value="1"/>
</dbReference>
<keyword evidence="2" id="KW-0732">Signal</keyword>
<gene>
    <name evidence="4" type="primary">LOC109479520</name>
</gene>
<keyword evidence="3" id="KW-1185">Reference proteome</keyword>
<dbReference type="InterPro" id="IPR042401">
    <property type="entry name" value="SPMAP2-like"/>
</dbReference>
<protein>
    <submittedName>
        <fullName evidence="4">Testicular haploid expressed gene protein-like</fullName>
    </submittedName>
</protein>
<reference evidence="4" key="1">
    <citation type="submission" date="2025-08" db="UniProtKB">
        <authorList>
            <consortium name="RefSeq"/>
        </authorList>
    </citation>
    <scope>IDENTIFICATION</scope>
    <source>
        <tissue evidence="4">Gonad</tissue>
    </source>
</reference>
<dbReference type="GO" id="GO:0007283">
    <property type="term" value="P:spermatogenesis"/>
    <property type="evidence" value="ECO:0007669"/>
    <property type="project" value="TreeGrafter"/>
</dbReference>